<dbReference type="Gene3D" id="3.40.50.720">
    <property type="entry name" value="NAD(P)-binding Rossmann-like Domain"/>
    <property type="match status" value="1"/>
</dbReference>
<sequence>MKSARATVCALDIGTIRKVVDMSRTWMITGASRGFGLRLAEAVLESGDQVLATARRPEQLADLVSRYGTRVRTAALDVTDADAAHAAVDSAVASFGRLDVVVNNAGYANSAPIEEMTEEDFREQFEANFFGVVNVTRAALPVLRTQRSGVFVQFSSLGGRVGGTPGMGAYQSAKFAVEGFSEVLASEVAPFGVKVIIVEPGAFQTDWQGSSMELHAVGADYEDTVGTMNRYRQENNGTQPGDPARAAEVIIDVVGHEDPPRRLLLGAQAVTAALKAGIDRADETRKWAEASAAADFPRGNS</sequence>
<evidence type="ECO:0000256" key="2">
    <source>
        <dbReference type="ARBA" id="ARBA00023002"/>
    </source>
</evidence>
<name>A0A318JU84_9NOCA</name>
<evidence type="ECO:0000256" key="3">
    <source>
        <dbReference type="RuleBase" id="RU000363"/>
    </source>
</evidence>
<dbReference type="NCBIfam" id="NF006114">
    <property type="entry name" value="PRK08263.1"/>
    <property type="match status" value="1"/>
</dbReference>
<comment type="caution">
    <text evidence="5">The sequence shown here is derived from an EMBL/GenBank/DDBJ whole genome shotgun (WGS) entry which is preliminary data.</text>
</comment>
<dbReference type="CDD" id="cd05374">
    <property type="entry name" value="17beta-HSD-like_SDR_c"/>
    <property type="match status" value="1"/>
</dbReference>
<evidence type="ECO:0000256" key="1">
    <source>
        <dbReference type="ARBA" id="ARBA00006484"/>
    </source>
</evidence>
<organism evidence="5 6">
    <name type="scientific">Nocardia tenerifensis</name>
    <dbReference type="NCBI Taxonomy" id="228006"/>
    <lineage>
        <taxon>Bacteria</taxon>
        <taxon>Bacillati</taxon>
        <taxon>Actinomycetota</taxon>
        <taxon>Actinomycetes</taxon>
        <taxon>Mycobacteriales</taxon>
        <taxon>Nocardiaceae</taxon>
        <taxon>Nocardia</taxon>
    </lineage>
</organism>
<dbReference type="PRINTS" id="PR00081">
    <property type="entry name" value="GDHRDH"/>
</dbReference>
<dbReference type="AlphaFoldDB" id="A0A318JU84"/>
<protein>
    <submittedName>
        <fullName evidence="5">NADP-dependent 3-hydroxy acid dehydrogenase YdfG</fullName>
    </submittedName>
</protein>
<accession>A0A318JU84</accession>
<dbReference type="PANTHER" id="PTHR43976">
    <property type="entry name" value="SHORT CHAIN DEHYDROGENASE"/>
    <property type="match status" value="1"/>
</dbReference>
<proteinExistence type="inferred from homology"/>
<dbReference type="InterPro" id="IPR036291">
    <property type="entry name" value="NAD(P)-bd_dom_sf"/>
</dbReference>
<feature type="domain" description="Ketoreductase" evidence="4">
    <location>
        <begin position="24"/>
        <end position="210"/>
    </location>
</feature>
<dbReference type="Proteomes" id="UP000247569">
    <property type="component" value="Unassembled WGS sequence"/>
</dbReference>
<dbReference type="SUPFAM" id="SSF51735">
    <property type="entry name" value="NAD(P)-binding Rossmann-fold domains"/>
    <property type="match status" value="1"/>
</dbReference>
<dbReference type="Pfam" id="PF00106">
    <property type="entry name" value="adh_short"/>
    <property type="match status" value="1"/>
</dbReference>
<dbReference type="SMART" id="SM00822">
    <property type="entry name" value="PKS_KR"/>
    <property type="match status" value="1"/>
</dbReference>
<dbReference type="GO" id="GO:0016491">
    <property type="term" value="F:oxidoreductase activity"/>
    <property type="evidence" value="ECO:0007669"/>
    <property type="project" value="UniProtKB-KW"/>
</dbReference>
<dbReference type="InterPro" id="IPR002347">
    <property type="entry name" value="SDR_fam"/>
</dbReference>
<dbReference type="PRINTS" id="PR00080">
    <property type="entry name" value="SDRFAMILY"/>
</dbReference>
<comment type="similarity">
    <text evidence="1 3">Belongs to the short-chain dehydrogenases/reductases (SDR) family.</text>
</comment>
<reference evidence="5 6" key="1">
    <citation type="submission" date="2018-05" db="EMBL/GenBank/DDBJ databases">
        <title>Genomic Encyclopedia of Type Strains, Phase IV (KMG-IV): sequencing the most valuable type-strain genomes for metagenomic binning, comparative biology and taxonomic classification.</title>
        <authorList>
            <person name="Goeker M."/>
        </authorList>
    </citation>
    <scope>NUCLEOTIDE SEQUENCE [LARGE SCALE GENOMIC DNA]</scope>
    <source>
        <strain evidence="5 6">DSM 44704</strain>
    </source>
</reference>
<dbReference type="EMBL" id="QJKF01000022">
    <property type="protein sequence ID" value="PXX54907.1"/>
    <property type="molecule type" value="Genomic_DNA"/>
</dbReference>
<dbReference type="InterPro" id="IPR057326">
    <property type="entry name" value="KR_dom"/>
</dbReference>
<dbReference type="InterPro" id="IPR051911">
    <property type="entry name" value="SDR_oxidoreductase"/>
</dbReference>
<keyword evidence="6" id="KW-1185">Reference proteome</keyword>
<gene>
    <name evidence="5" type="ORF">DFR70_12248</name>
</gene>
<keyword evidence="2" id="KW-0560">Oxidoreductase</keyword>
<dbReference type="PANTHER" id="PTHR43976:SF16">
    <property type="entry name" value="SHORT-CHAIN DEHYDROGENASE_REDUCTASE FAMILY PROTEIN"/>
    <property type="match status" value="1"/>
</dbReference>
<evidence type="ECO:0000259" key="4">
    <source>
        <dbReference type="SMART" id="SM00822"/>
    </source>
</evidence>
<evidence type="ECO:0000313" key="6">
    <source>
        <dbReference type="Proteomes" id="UP000247569"/>
    </source>
</evidence>
<dbReference type="NCBIfam" id="NF004824">
    <property type="entry name" value="PRK06180.1"/>
    <property type="match status" value="1"/>
</dbReference>
<evidence type="ECO:0000313" key="5">
    <source>
        <dbReference type="EMBL" id="PXX54907.1"/>
    </source>
</evidence>